<protein>
    <recommendedName>
        <fullName evidence="3">DNA alkylation repair protein</fullName>
    </recommendedName>
</protein>
<reference evidence="1 2" key="1">
    <citation type="submission" date="2019-07" db="EMBL/GenBank/DDBJ databases">
        <title>Whole genome shotgun sequence of Cyclobacterium qasimii NBRC 106168.</title>
        <authorList>
            <person name="Hosoyama A."/>
            <person name="Uohara A."/>
            <person name="Ohji S."/>
            <person name="Ichikawa N."/>
        </authorList>
    </citation>
    <scope>NUCLEOTIDE SEQUENCE [LARGE SCALE GENOMIC DNA]</scope>
    <source>
        <strain evidence="1 2">NBRC 106168</strain>
    </source>
</reference>
<dbReference type="Proteomes" id="UP000321301">
    <property type="component" value="Unassembled WGS sequence"/>
</dbReference>
<dbReference type="InterPro" id="IPR014825">
    <property type="entry name" value="DNA_alkylation"/>
</dbReference>
<dbReference type="AlphaFoldDB" id="A0A512C674"/>
<gene>
    <name evidence="1" type="ORF">CQA01_02520</name>
</gene>
<name>A0A512C674_9BACT</name>
<evidence type="ECO:0008006" key="3">
    <source>
        <dbReference type="Google" id="ProtNLM"/>
    </source>
</evidence>
<organism evidence="1 2">
    <name type="scientific">Cyclobacterium qasimii</name>
    <dbReference type="NCBI Taxonomy" id="1350429"/>
    <lineage>
        <taxon>Bacteria</taxon>
        <taxon>Pseudomonadati</taxon>
        <taxon>Bacteroidota</taxon>
        <taxon>Cytophagia</taxon>
        <taxon>Cytophagales</taxon>
        <taxon>Cyclobacteriaceae</taxon>
        <taxon>Cyclobacterium</taxon>
    </lineage>
</organism>
<dbReference type="PANTHER" id="PTHR34070:SF1">
    <property type="entry name" value="DNA ALKYLATION REPAIR PROTEIN"/>
    <property type="match status" value="1"/>
</dbReference>
<evidence type="ECO:0000313" key="2">
    <source>
        <dbReference type="Proteomes" id="UP000321301"/>
    </source>
</evidence>
<comment type="caution">
    <text evidence="1">The sequence shown here is derived from an EMBL/GenBank/DDBJ whole genome shotgun (WGS) entry which is preliminary data.</text>
</comment>
<dbReference type="CDD" id="cd06561">
    <property type="entry name" value="AlkD_like"/>
    <property type="match status" value="1"/>
</dbReference>
<dbReference type="Pfam" id="PF08713">
    <property type="entry name" value="DNA_alkylation"/>
    <property type="match status" value="1"/>
</dbReference>
<dbReference type="EMBL" id="BJYV01000001">
    <property type="protein sequence ID" value="GEO19718.1"/>
    <property type="molecule type" value="Genomic_DNA"/>
</dbReference>
<dbReference type="InterPro" id="IPR016024">
    <property type="entry name" value="ARM-type_fold"/>
</dbReference>
<dbReference type="RefSeq" id="WP_020889817.1">
    <property type="nucleotide sequence ID" value="NZ_BJYV01000001.1"/>
</dbReference>
<evidence type="ECO:0000313" key="1">
    <source>
        <dbReference type="EMBL" id="GEO19718.1"/>
    </source>
</evidence>
<sequence length="217" mass="25422">MRAKEFVDTLKIIGQEYPGNIPKKELFSLAKEFQFMPVEEVVKLLRDENFDHRLGAVSILDWKARNKNTLPEERHAIYTAYIDNHQWINDWGMVDRAAPYVIGGYLFGKDKKPLYDLARSTNPMERRTAIVSTYYFIRKGETEDTFKIAEILVNDSEHFVQTAVGSWIREAGKRDEERLKAFLNVYAATMPRVTLRLAIEKLDPKLRKYYLELVKQN</sequence>
<keyword evidence="2" id="KW-1185">Reference proteome</keyword>
<proteinExistence type="predicted"/>
<accession>A0A512C674</accession>
<dbReference type="PANTHER" id="PTHR34070">
    <property type="entry name" value="ARMADILLO-TYPE FOLD"/>
    <property type="match status" value="1"/>
</dbReference>
<dbReference type="SUPFAM" id="SSF48371">
    <property type="entry name" value="ARM repeat"/>
    <property type="match status" value="1"/>
</dbReference>
<dbReference type="Gene3D" id="1.25.10.90">
    <property type="match status" value="1"/>
</dbReference>